<proteinExistence type="predicted"/>
<evidence type="ECO:0000313" key="2">
    <source>
        <dbReference type="Proteomes" id="UP001150603"/>
    </source>
</evidence>
<keyword evidence="2" id="KW-1185">Reference proteome</keyword>
<protein>
    <submittedName>
        <fullName evidence="1">Uncharacterized protein</fullName>
    </submittedName>
</protein>
<dbReference type="EMBL" id="JANBPW010000718">
    <property type="protein sequence ID" value="KAJ1948487.1"/>
    <property type="molecule type" value="Genomic_DNA"/>
</dbReference>
<dbReference type="Proteomes" id="UP001150603">
    <property type="component" value="Unassembled WGS sequence"/>
</dbReference>
<sequence length="596" mass="63012">EIQVEETQVEETQVEETQVEETQVEEEAVTHEEGKYDIDLSVVAESSSAIVDPALSHTDDFAHLVIAGEAGESVVPTESATQVSAPTAMFSVAEQAGEETQEASEEVDELLVADSVGELADSISQISLADEIDVQESESVRVYDDDEEDRDAQVIAPESESAVGVAEEQEVPEGAVAESSIEESAILISDGESDNESDVTARARSLEQSVNMEDSQAELLSSNLLDSMYRSSIVHGVQDEIHALESEGPASLSSVDESEELGGVAALPEQEVPAVAVAASATEDEESQEAARYVVSPGAFTNEPEPDVIMHLRPVSVAQQSGSPATPELTPAAVEEETVEADNETEVVEQVEAEEEGPGSVHVARSEADSFVHVEDGEEADGVATVPESVAEEISDVESVHSEEPQQAAEVEEEEVKEVKEEHVDVAEPIAEIADKAVDEASTVIDEINADEVADKIVEDINAAIEKSGIAEVANTVTEEIQAVIDDITTSSVADQATREINEAVDSTAQSKDAGADGEKKKEKKESKKKAVSKNCSACPVNVSTFAGVVAVALAAMSRHYFRLPGAQNRQIAIAGGVASAIAGLGFLASVFFRRK</sequence>
<comment type="caution">
    <text evidence="1">The sequence shown here is derived from an EMBL/GenBank/DDBJ whole genome shotgun (WGS) entry which is preliminary data.</text>
</comment>
<accession>A0ACC1JDQ4</accession>
<reference evidence="1" key="1">
    <citation type="submission" date="2022-07" db="EMBL/GenBank/DDBJ databases">
        <title>Phylogenomic reconstructions and comparative analyses of Kickxellomycotina fungi.</title>
        <authorList>
            <person name="Reynolds N.K."/>
            <person name="Stajich J.E."/>
            <person name="Barry K."/>
            <person name="Grigoriev I.V."/>
            <person name="Crous P."/>
            <person name="Smith M.E."/>
        </authorList>
    </citation>
    <scope>NUCLEOTIDE SEQUENCE</scope>
    <source>
        <strain evidence="1">NRRL 5244</strain>
    </source>
</reference>
<gene>
    <name evidence="1" type="ORF">FBU59_001571</name>
</gene>
<name>A0ACC1JDQ4_9FUNG</name>
<organism evidence="1 2">
    <name type="scientific">Linderina macrospora</name>
    <dbReference type="NCBI Taxonomy" id="4868"/>
    <lineage>
        <taxon>Eukaryota</taxon>
        <taxon>Fungi</taxon>
        <taxon>Fungi incertae sedis</taxon>
        <taxon>Zoopagomycota</taxon>
        <taxon>Kickxellomycotina</taxon>
        <taxon>Kickxellomycetes</taxon>
        <taxon>Kickxellales</taxon>
        <taxon>Kickxellaceae</taxon>
        <taxon>Linderina</taxon>
    </lineage>
</organism>
<evidence type="ECO:0000313" key="1">
    <source>
        <dbReference type="EMBL" id="KAJ1948487.1"/>
    </source>
</evidence>
<feature type="non-terminal residue" evidence="1">
    <location>
        <position position="1"/>
    </location>
</feature>